<protein>
    <recommendedName>
        <fullName evidence="3">DUF4258 domain-containing protein</fullName>
    </recommendedName>
</protein>
<geneLocation type="plasmid" evidence="2">
    <name>pAzo1</name>
</geneLocation>
<keyword evidence="1" id="KW-0614">Plasmid</keyword>
<dbReference type="HOGENOM" id="CLU_191606_0_0_4"/>
<dbReference type="KEGG" id="eba:p1B35"/>
<evidence type="ECO:0000313" key="2">
    <source>
        <dbReference type="Proteomes" id="UP000006552"/>
    </source>
</evidence>
<dbReference type="AlphaFoldDB" id="Q5NXD9"/>
<keyword evidence="2" id="KW-1185">Reference proteome</keyword>
<organism evidence="1 2">
    <name type="scientific">Aromatoleum aromaticum (strain DSM 19018 / LMG 30748 / EbN1)</name>
    <name type="common">Azoarcus sp. (strain EbN1)</name>
    <dbReference type="NCBI Taxonomy" id="76114"/>
    <lineage>
        <taxon>Bacteria</taxon>
        <taxon>Pseudomonadati</taxon>
        <taxon>Pseudomonadota</taxon>
        <taxon>Betaproteobacteria</taxon>
        <taxon>Rhodocyclales</taxon>
        <taxon>Rhodocyclaceae</taxon>
        <taxon>Aromatoleum</taxon>
    </lineage>
</organism>
<dbReference type="Pfam" id="PF14076">
    <property type="entry name" value="DUF4258"/>
    <property type="match status" value="1"/>
</dbReference>
<reference evidence="1 2" key="1">
    <citation type="journal article" date="2005" name="Arch. Microbiol.">
        <title>The genome sequence of an anaerobic aromatic-degrading denitrifying bacterium, strain EbN1.</title>
        <authorList>
            <person name="Rabus R."/>
            <person name="Kube M."/>
            <person name="Heider J."/>
            <person name="Beck A."/>
            <person name="Heitmann K."/>
            <person name="Widdel F."/>
            <person name="Reinhardt R."/>
        </authorList>
    </citation>
    <scope>NUCLEOTIDE SEQUENCE [LARGE SCALE GENOMIC DNA]</scope>
    <source>
        <strain evidence="1 2">EbN1</strain>
        <plasmid evidence="2">Plasmid pAzo1</plasmid>
    </source>
</reference>
<evidence type="ECO:0000313" key="1">
    <source>
        <dbReference type="EMBL" id="CAI10275.1"/>
    </source>
</evidence>
<dbReference type="RefSeq" id="WP_011254902.1">
    <property type="nucleotide sequence ID" value="NC_006823.1"/>
</dbReference>
<dbReference type="EMBL" id="CR555307">
    <property type="protein sequence ID" value="CAI10275.1"/>
    <property type="molecule type" value="Genomic_DNA"/>
</dbReference>
<evidence type="ECO:0008006" key="3">
    <source>
        <dbReference type="Google" id="ProtNLM"/>
    </source>
</evidence>
<dbReference type="Proteomes" id="UP000006552">
    <property type="component" value="Plasmid 1"/>
</dbReference>
<sequence length="90" mass="10510">MLASFFSKRFGKNVWVTNHARESMQRRDIDDATLEQLIEEGEIKRRDELNLWIFTQIQERADNLICAAVVEQAAVVVKTVMVNWELEDEA</sequence>
<name>Q5NXD9_AROAE</name>
<proteinExistence type="predicted"/>
<accession>Q5NXD9</accession>
<gene>
    <name evidence="1" type="ORF">p1B35</name>
</gene>
<dbReference type="InterPro" id="IPR025354">
    <property type="entry name" value="DUF4258"/>
</dbReference>